<dbReference type="PANTHER" id="PTHR48081:SF6">
    <property type="entry name" value="PEPTIDASE S9 PROLYL OLIGOPEPTIDASE CATALYTIC DOMAIN-CONTAINING PROTEIN"/>
    <property type="match status" value="1"/>
</dbReference>
<name>A0ABV2X6W1_9NOCA</name>
<dbReference type="InterPro" id="IPR029058">
    <property type="entry name" value="AB_hydrolase_fold"/>
</dbReference>
<comment type="caution">
    <text evidence="3">The sequence shown here is derived from an EMBL/GenBank/DDBJ whole genome shotgun (WGS) entry which is preliminary data.</text>
</comment>
<dbReference type="RefSeq" id="WP_169813004.1">
    <property type="nucleotide sequence ID" value="NZ_JBEYBR010000013.1"/>
</dbReference>
<feature type="domain" description="Dienelactone hydrolase" evidence="2">
    <location>
        <begin position="102"/>
        <end position="274"/>
    </location>
</feature>
<sequence length="306" mass="32720">METMMSLPPESISPAAATLQNVLAAARIVDADRDERRIPLRPTPPATVDRRTVFEDSGGSYSVRAVNRPTITPYLPDPAVATGAAMIVAPGGGFYMLSVRSEGSDVAQWLCERGVAAFVLEYRLREAGRTQAEFAERFVRALAAMRDSGPPEEAATEAADDVARALEMVRERASEWGVDPDRVGVTGFSAGAYAATAALCATGRRRRPDALACIYGGRIGTGELLDPLPPLFTAVGAEDPFCAADVLALVQAWHARRAPVEAHTYQSSHHGFGMGRTGGPIDDWIDRYAEWLTCLGWTVGPGTSTV</sequence>
<dbReference type="InterPro" id="IPR002925">
    <property type="entry name" value="Dienelactn_hydro"/>
</dbReference>
<dbReference type="Pfam" id="PF01738">
    <property type="entry name" value="DLH"/>
    <property type="match status" value="1"/>
</dbReference>
<keyword evidence="1 3" id="KW-0378">Hydrolase</keyword>
<dbReference type="Gene3D" id="3.40.50.1820">
    <property type="entry name" value="alpha/beta hydrolase"/>
    <property type="match status" value="1"/>
</dbReference>
<organism evidence="3 4">
    <name type="scientific">Nocardia niwae</name>
    <dbReference type="NCBI Taxonomy" id="626084"/>
    <lineage>
        <taxon>Bacteria</taxon>
        <taxon>Bacillati</taxon>
        <taxon>Actinomycetota</taxon>
        <taxon>Actinomycetes</taxon>
        <taxon>Mycobacteriales</taxon>
        <taxon>Nocardiaceae</taxon>
        <taxon>Nocardia</taxon>
    </lineage>
</organism>
<evidence type="ECO:0000256" key="1">
    <source>
        <dbReference type="ARBA" id="ARBA00022801"/>
    </source>
</evidence>
<evidence type="ECO:0000313" key="4">
    <source>
        <dbReference type="Proteomes" id="UP001550535"/>
    </source>
</evidence>
<dbReference type="SUPFAM" id="SSF53474">
    <property type="entry name" value="alpha/beta-Hydrolases"/>
    <property type="match status" value="1"/>
</dbReference>
<keyword evidence="4" id="KW-1185">Reference proteome</keyword>
<reference evidence="3 4" key="1">
    <citation type="submission" date="2024-06" db="EMBL/GenBank/DDBJ databases">
        <title>The Natural Products Discovery Center: Release of the First 8490 Sequenced Strains for Exploring Actinobacteria Biosynthetic Diversity.</title>
        <authorList>
            <person name="Kalkreuter E."/>
            <person name="Kautsar S.A."/>
            <person name="Yang D."/>
            <person name="Bader C.D."/>
            <person name="Teijaro C.N."/>
            <person name="Fluegel L."/>
            <person name="Davis C.M."/>
            <person name="Simpson J.R."/>
            <person name="Lauterbach L."/>
            <person name="Steele A.D."/>
            <person name="Gui C."/>
            <person name="Meng S."/>
            <person name="Li G."/>
            <person name="Viehrig K."/>
            <person name="Ye F."/>
            <person name="Su P."/>
            <person name="Kiefer A.F."/>
            <person name="Nichols A."/>
            <person name="Cepeda A.J."/>
            <person name="Yan W."/>
            <person name="Fan B."/>
            <person name="Jiang Y."/>
            <person name="Adhikari A."/>
            <person name="Zheng C.-J."/>
            <person name="Schuster L."/>
            <person name="Cowan T.M."/>
            <person name="Smanski M.J."/>
            <person name="Chevrette M.G."/>
            <person name="De Carvalho L.P.S."/>
            <person name="Shen B."/>
        </authorList>
    </citation>
    <scope>NUCLEOTIDE SEQUENCE [LARGE SCALE GENOMIC DNA]</scope>
    <source>
        <strain evidence="3 4">NPDC019434</strain>
    </source>
</reference>
<evidence type="ECO:0000259" key="2">
    <source>
        <dbReference type="Pfam" id="PF01738"/>
    </source>
</evidence>
<evidence type="ECO:0000313" key="3">
    <source>
        <dbReference type="EMBL" id="MEU2121641.1"/>
    </source>
</evidence>
<proteinExistence type="predicted"/>
<protein>
    <submittedName>
        <fullName evidence="3">Alpha/beta hydrolase fold domain-containing protein</fullName>
    </submittedName>
</protein>
<dbReference type="Proteomes" id="UP001550535">
    <property type="component" value="Unassembled WGS sequence"/>
</dbReference>
<dbReference type="InterPro" id="IPR050300">
    <property type="entry name" value="GDXG_lipolytic_enzyme"/>
</dbReference>
<dbReference type="GO" id="GO:0016787">
    <property type="term" value="F:hydrolase activity"/>
    <property type="evidence" value="ECO:0007669"/>
    <property type="project" value="UniProtKB-KW"/>
</dbReference>
<accession>A0ABV2X6W1</accession>
<gene>
    <name evidence="3" type="ORF">ABZ507_07355</name>
</gene>
<dbReference type="EMBL" id="JBEYBR010000013">
    <property type="protein sequence ID" value="MEU2121641.1"/>
    <property type="molecule type" value="Genomic_DNA"/>
</dbReference>
<dbReference type="PANTHER" id="PTHR48081">
    <property type="entry name" value="AB HYDROLASE SUPERFAMILY PROTEIN C4A8.06C"/>
    <property type="match status" value="1"/>
</dbReference>